<evidence type="ECO:0000313" key="2">
    <source>
        <dbReference type="EMBL" id="CAE7161538.1"/>
    </source>
</evidence>
<organism evidence="2 3">
    <name type="scientific">Rhizoctonia solani</name>
    <dbReference type="NCBI Taxonomy" id="456999"/>
    <lineage>
        <taxon>Eukaryota</taxon>
        <taxon>Fungi</taxon>
        <taxon>Dikarya</taxon>
        <taxon>Basidiomycota</taxon>
        <taxon>Agaricomycotina</taxon>
        <taxon>Agaricomycetes</taxon>
        <taxon>Cantharellales</taxon>
        <taxon>Ceratobasidiaceae</taxon>
        <taxon>Rhizoctonia</taxon>
    </lineage>
</organism>
<gene>
    <name evidence="2" type="ORF">RDB_LOCUS100244</name>
</gene>
<comment type="caution">
    <text evidence="2">The sequence shown here is derived from an EMBL/GenBank/DDBJ whole genome shotgun (WGS) entry which is preliminary data.</text>
</comment>
<feature type="compositionally biased region" description="Low complexity" evidence="1">
    <location>
        <begin position="179"/>
        <end position="189"/>
    </location>
</feature>
<dbReference type="AlphaFoldDB" id="A0A8H3E779"/>
<feature type="compositionally biased region" description="Polar residues" evidence="1">
    <location>
        <begin position="164"/>
        <end position="178"/>
    </location>
</feature>
<feature type="region of interest" description="Disordered" evidence="1">
    <location>
        <begin position="109"/>
        <end position="215"/>
    </location>
</feature>
<name>A0A8H3E779_9AGAM</name>
<accession>A0A8H3E779</accession>
<dbReference type="EMBL" id="CAJNJQ010002106">
    <property type="protein sequence ID" value="CAE7161538.1"/>
    <property type="molecule type" value="Genomic_DNA"/>
</dbReference>
<protein>
    <submittedName>
        <fullName evidence="2">Uncharacterized protein</fullName>
    </submittedName>
</protein>
<reference evidence="2" key="1">
    <citation type="submission" date="2021-01" db="EMBL/GenBank/DDBJ databases">
        <authorList>
            <person name="Kaushik A."/>
        </authorList>
    </citation>
    <scope>NUCLEOTIDE SEQUENCE</scope>
    <source>
        <strain evidence="2">AG5</strain>
    </source>
</reference>
<proteinExistence type="predicted"/>
<evidence type="ECO:0000313" key="3">
    <source>
        <dbReference type="Proteomes" id="UP000663827"/>
    </source>
</evidence>
<dbReference type="Proteomes" id="UP000663827">
    <property type="component" value="Unassembled WGS sequence"/>
</dbReference>
<evidence type="ECO:0000256" key="1">
    <source>
        <dbReference type="SAM" id="MobiDB-lite"/>
    </source>
</evidence>
<sequence length="238" mass="26176">MASVLHSWLNQAQENTRYDSVAAKYGLVVDTPSGMSQTDRNALRFLKSLSEHSPTFFEDQARLLSPPTPDLLVDFQTSPPHSALATPISMAPARPSRPQRTQFDDALFALDMPPSDDPVFLPNHHHARNQQRARPYPALPRIHPHPDLAPLGGTYFSPPPEPSKTASGYFSPPQNYNYPSPLTAQSPQQPQLPPSPAPSELEMQQSGGDADRARMSALMYGSMRARAVVAANETDAQW</sequence>